<dbReference type="GO" id="GO:0006412">
    <property type="term" value="P:translation"/>
    <property type="evidence" value="ECO:0007669"/>
    <property type="project" value="UniProtKB-UniRule"/>
</dbReference>
<dbReference type="Gene3D" id="3.30.1370.30">
    <property type="match status" value="1"/>
</dbReference>
<proteinExistence type="inferred from homology"/>
<keyword evidence="3 8" id="KW-0694">RNA-binding</keyword>
<evidence type="ECO:0000256" key="1">
    <source>
        <dbReference type="ARBA" id="ARBA00006471"/>
    </source>
</evidence>
<evidence type="ECO:0000313" key="10">
    <source>
        <dbReference type="EMBL" id="HGU15779.1"/>
    </source>
</evidence>
<keyword evidence="5 8" id="KW-0687">Ribonucleoprotein</keyword>
<evidence type="ECO:0000256" key="5">
    <source>
        <dbReference type="ARBA" id="ARBA00023274"/>
    </source>
</evidence>
<accession>A0A7V4N3G5</accession>
<protein>
    <recommendedName>
        <fullName evidence="6 8">Small ribosomal subunit protein uS8</fullName>
    </recommendedName>
</protein>
<dbReference type="SUPFAM" id="SSF56047">
    <property type="entry name" value="Ribosomal protein S8"/>
    <property type="match status" value="1"/>
</dbReference>
<dbReference type="InterPro" id="IPR047863">
    <property type="entry name" value="Ribosomal_uS8_CS"/>
</dbReference>
<dbReference type="Pfam" id="PF00410">
    <property type="entry name" value="Ribosomal_S8"/>
    <property type="match status" value="1"/>
</dbReference>
<evidence type="ECO:0000256" key="6">
    <source>
        <dbReference type="ARBA" id="ARBA00035258"/>
    </source>
</evidence>
<dbReference type="GO" id="GO:0003735">
    <property type="term" value="F:structural constituent of ribosome"/>
    <property type="evidence" value="ECO:0007669"/>
    <property type="project" value="InterPro"/>
</dbReference>
<dbReference type="PROSITE" id="PS00053">
    <property type="entry name" value="RIBOSOMAL_S8"/>
    <property type="match status" value="1"/>
</dbReference>
<name>A0A7V4N3G5_9BACT</name>
<dbReference type="Gene3D" id="3.30.1490.10">
    <property type="match status" value="1"/>
</dbReference>
<keyword evidence="4 8" id="KW-0689">Ribosomal protein</keyword>
<dbReference type="AlphaFoldDB" id="A0A7V4N3G5"/>
<evidence type="ECO:0000256" key="4">
    <source>
        <dbReference type="ARBA" id="ARBA00022980"/>
    </source>
</evidence>
<dbReference type="FunFam" id="3.30.1370.30:FF:000002">
    <property type="entry name" value="30S ribosomal protein S8"/>
    <property type="match status" value="1"/>
</dbReference>
<gene>
    <name evidence="8" type="primary">rpsH</name>
    <name evidence="10" type="ORF">ENU91_03900</name>
</gene>
<dbReference type="InterPro" id="IPR035987">
    <property type="entry name" value="Ribosomal_uS8_sf"/>
</dbReference>
<organism evidence="10">
    <name type="scientific">Thermodesulfobacterium geofontis</name>
    <dbReference type="NCBI Taxonomy" id="1295609"/>
    <lineage>
        <taxon>Bacteria</taxon>
        <taxon>Pseudomonadati</taxon>
        <taxon>Thermodesulfobacteriota</taxon>
        <taxon>Thermodesulfobacteria</taxon>
        <taxon>Thermodesulfobacteriales</taxon>
        <taxon>Thermodesulfobacteriaceae</taxon>
        <taxon>Thermodesulfobacterium</taxon>
    </lineage>
</organism>
<reference evidence="10" key="1">
    <citation type="journal article" date="2020" name="mSystems">
        <title>Genome- and Community-Level Interaction Insights into Carbon Utilization and Element Cycling Functions of Hydrothermarchaeota in Hydrothermal Sediment.</title>
        <authorList>
            <person name="Zhou Z."/>
            <person name="Liu Y."/>
            <person name="Xu W."/>
            <person name="Pan J."/>
            <person name="Luo Z.H."/>
            <person name="Li M."/>
        </authorList>
    </citation>
    <scope>NUCLEOTIDE SEQUENCE [LARGE SCALE GENOMIC DNA]</scope>
    <source>
        <strain evidence="10">SpSt-711</strain>
    </source>
</reference>
<comment type="subunit">
    <text evidence="7 8">Part of the 30S ribosomal subunit. Contacts proteins S5 and S12.</text>
</comment>
<evidence type="ECO:0000256" key="8">
    <source>
        <dbReference type="HAMAP-Rule" id="MF_01302"/>
    </source>
</evidence>
<evidence type="ECO:0000256" key="7">
    <source>
        <dbReference type="ARBA" id="ARBA00046740"/>
    </source>
</evidence>
<evidence type="ECO:0000256" key="3">
    <source>
        <dbReference type="ARBA" id="ARBA00022884"/>
    </source>
</evidence>
<dbReference type="InterPro" id="IPR000630">
    <property type="entry name" value="Ribosomal_uS8"/>
</dbReference>
<evidence type="ECO:0000256" key="9">
    <source>
        <dbReference type="RuleBase" id="RU003660"/>
    </source>
</evidence>
<comment type="similarity">
    <text evidence="1 8 9">Belongs to the universal ribosomal protein uS8 family.</text>
</comment>
<dbReference type="GO" id="GO:1990904">
    <property type="term" value="C:ribonucleoprotein complex"/>
    <property type="evidence" value="ECO:0007669"/>
    <property type="project" value="UniProtKB-KW"/>
</dbReference>
<dbReference type="FunFam" id="3.30.1490.10:FF:000001">
    <property type="entry name" value="30S ribosomal protein S8"/>
    <property type="match status" value="1"/>
</dbReference>
<comment type="caution">
    <text evidence="10">The sequence shown here is derived from an EMBL/GenBank/DDBJ whole genome shotgun (WGS) entry which is preliminary data.</text>
</comment>
<dbReference type="HAMAP" id="MF_01302_B">
    <property type="entry name" value="Ribosomal_uS8_B"/>
    <property type="match status" value="1"/>
</dbReference>
<comment type="function">
    <text evidence="8">One of the primary rRNA binding proteins, it binds directly to 16S rRNA central domain where it helps coordinate assembly of the platform of the 30S subunit.</text>
</comment>
<dbReference type="EMBL" id="DTEI01000070">
    <property type="protein sequence ID" value="HGU15779.1"/>
    <property type="molecule type" value="Genomic_DNA"/>
</dbReference>
<dbReference type="NCBIfam" id="NF001109">
    <property type="entry name" value="PRK00136.1"/>
    <property type="match status" value="1"/>
</dbReference>
<dbReference type="PANTHER" id="PTHR11758">
    <property type="entry name" value="40S RIBOSOMAL PROTEIN S15A"/>
    <property type="match status" value="1"/>
</dbReference>
<dbReference type="GO" id="GO:0005840">
    <property type="term" value="C:ribosome"/>
    <property type="evidence" value="ECO:0007669"/>
    <property type="project" value="UniProtKB-KW"/>
</dbReference>
<dbReference type="GO" id="GO:0005737">
    <property type="term" value="C:cytoplasm"/>
    <property type="evidence" value="ECO:0007669"/>
    <property type="project" value="UniProtKB-ARBA"/>
</dbReference>
<keyword evidence="2 8" id="KW-0699">rRNA-binding</keyword>
<sequence>MMTDPIGDMLIRLKNALMARHKSVIVSASKIKLEIARILKEEGYIEDYKYIKEGTQPKIEIILKYDENKRPVIAGVKRISKPGRRIYKGYRDLPKVFDGFGIAIISTSQGIMTDHEARKRKVGGEVICEIW</sequence>
<evidence type="ECO:0000256" key="2">
    <source>
        <dbReference type="ARBA" id="ARBA00022730"/>
    </source>
</evidence>
<dbReference type="GO" id="GO:0019843">
    <property type="term" value="F:rRNA binding"/>
    <property type="evidence" value="ECO:0007669"/>
    <property type="project" value="UniProtKB-UniRule"/>
</dbReference>